<dbReference type="EMBL" id="BMVO01000046">
    <property type="protein sequence ID" value="GHB32681.1"/>
    <property type="molecule type" value="Genomic_DNA"/>
</dbReference>
<reference evidence="2" key="1">
    <citation type="journal article" date="2019" name="Int. J. Syst. Evol. Microbiol.">
        <title>The Global Catalogue of Microorganisms (GCM) 10K type strain sequencing project: providing services to taxonomists for standard genome sequencing and annotation.</title>
        <authorList>
            <consortium name="The Broad Institute Genomics Platform"/>
            <consortium name="The Broad Institute Genome Sequencing Center for Infectious Disease"/>
            <person name="Wu L."/>
            <person name="Ma J."/>
        </authorList>
    </citation>
    <scope>NUCLEOTIDE SEQUENCE [LARGE SCALE GENOMIC DNA]</scope>
    <source>
        <strain evidence="2">JCM 4737</strain>
    </source>
</reference>
<dbReference type="InterPro" id="IPR029058">
    <property type="entry name" value="AB_hydrolase_fold"/>
</dbReference>
<name>A0ABQ3EBN1_9ACTN</name>
<evidence type="ECO:0000313" key="1">
    <source>
        <dbReference type="EMBL" id="GHB32681.1"/>
    </source>
</evidence>
<comment type="caution">
    <text evidence="1">The sequence shown here is derived from an EMBL/GenBank/DDBJ whole genome shotgun (WGS) entry which is preliminary data.</text>
</comment>
<gene>
    <name evidence="1" type="ORF">GCM10010346_64910</name>
</gene>
<evidence type="ECO:0008006" key="3">
    <source>
        <dbReference type="Google" id="ProtNLM"/>
    </source>
</evidence>
<evidence type="ECO:0000313" key="2">
    <source>
        <dbReference type="Proteomes" id="UP000599437"/>
    </source>
</evidence>
<protein>
    <recommendedName>
        <fullName evidence="3">Alpha/beta hydrolase</fullName>
    </recommendedName>
</protein>
<dbReference type="Gene3D" id="3.40.50.1820">
    <property type="entry name" value="alpha/beta hydrolase"/>
    <property type="match status" value="1"/>
</dbReference>
<dbReference type="RefSeq" id="WP_138894684.1">
    <property type="nucleotide sequence ID" value="NZ_BMVO01000046.1"/>
</dbReference>
<accession>A0ABQ3EBN1</accession>
<organism evidence="1 2">
    <name type="scientific">Streptomyces chryseus</name>
    <dbReference type="NCBI Taxonomy" id="68186"/>
    <lineage>
        <taxon>Bacteria</taxon>
        <taxon>Bacillati</taxon>
        <taxon>Actinomycetota</taxon>
        <taxon>Actinomycetes</taxon>
        <taxon>Kitasatosporales</taxon>
        <taxon>Streptomycetaceae</taxon>
        <taxon>Streptomyces</taxon>
    </lineage>
</organism>
<dbReference type="SUPFAM" id="SSF53474">
    <property type="entry name" value="alpha/beta-Hydrolases"/>
    <property type="match status" value="1"/>
</dbReference>
<proteinExistence type="predicted"/>
<dbReference type="Proteomes" id="UP000599437">
    <property type="component" value="Unassembled WGS sequence"/>
</dbReference>
<keyword evidence="2" id="KW-1185">Reference proteome</keyword>
<sequence length="406" mass="43206">MPLVHVHGIGNRAPQDPEHVAVRDALYRQHVLAAMGCDQDKTRVWSPWWGGLVAEPAWGWASLDVAGMERLGGIEEASTAEAAVLDVAAQAGAAEPDRVLVTAAATSLQWAIDIVCGSLVGAEDELREGAAFCGRATAYWAERSDTGRRGDGPAVFPWLAEVGDDTELLERLSAELEAWRPAAVPNTRSAAVGWETFGAAGGVPRAARSVLRRLNSCAATAVTRGGATLLRGRPTRRLALLLGDVMGYFAQRDSAENSSIIALVSEALEEAVGHAQQHGEPLVVVAHSMGGNIVHDVLSYFRPDLQVDLLVTAGTQVGLFEELKLFRASDRLLTGVGGRKVPALPNVSRWINVVDPADPLAFAAARVFAGAEDLNFGTGAWWAHGGYVISPHFHHRVALHAAEGRQ</sequence>